<evidence type="ECO:0000256" key="2">
    <source>
        <dbReference type="ARBA" id="ARBA00022605"/>
    </source>
</evidence>
<keyword evidence="3" id="KW-0479">Metal-binding</keyword>
<dbReference type="SUPFAM" id="SSF53659">
    <property type="entry name" value="Isocitrate/Isopropylmalate dehydrogenase-like"/>
    <property type="match status" value="1"/>
</dbReference>
<keyword evidence="2" id="KW-0028">Amino-acid biosynthesis</keyword>
<dbReference type="Gene3D" id="3.40.718.10">
    <property type="entry name" value="Isopropylmalate Dehydrogenase"/>
    <property type="match status" value="1"/>
</dbReference>
<evidence type="ECO:0000256" key="1">
    <source>
        <dbReference type="ARBA" id="ARBA00022430"/>
    </source>
</evidence>
<sequence>MEKRLLALGGDGIGPEIPSYGLRVTEHLAARSGIELSITQGLLHGAAWEAHGTFCTSDVLQQARASDAIPVGAAGGPKWDHIRVPDGVRCQDGLMYLRRHLQTYLGLRPACAWPALLDRTPFRTGAAAHADILTLREMCGGGIFATERGRRRVGGLRQGYDMTAYDKAEVSRFSHGAFELAKRRRGRLVSCDKSNVMESYKLWREVVTKVAQDYPEIAFQNMFADNCAYQLMMRPHDFDVVIGCNQMGDVLSDLTAVFAGSLGMLPSACLAANPDSGSALGIYERAAGSGPDITGLGIANPVGTILSVGMMFTYSFAMHEVESRIQTAVAATLQDGIMTPDLGDSASGAEMTEAIIDRLGP</sequence>
<dbReference type="RefSeq" id="WP_386735340.1">
    <property type="nucleotide sequence ID" value="NZ_JBHRXI010000010.1"/>
</dbReference>
<evidence type="ECO:0000313" key="9">
    <source>
        <dbReference type="EMBL" id="MFC3614151.1"/>
    </source>
</evidence>
<evidence type="ECO:0000256" key="6">
    <source>
        <dbReference type="ARBA" id="ARBA00023027"/>
    </source>
</evidence>
<keyword evidence="5" id="KW-0560">Oxidoreductase</keyword>
<evidence type="ECO:0000256" key="3">
    <source>
        <dbReference type="ARBA" id="ARBA00022723"/>
    </source>
</evidence>
<feature type="domain" description="Isopropylmalate dehydrogenase-like" evidence="8">
    <location>
        <begin position="4"/>
        <end position="355"/>
    </location>
</feature>
<reference evidence="10" key="1">
    <citation type="journal article" date="2019" name="Int. J. Syst. Evol. Microbiol.">
        <title>The Global Catalogue of Microorganisms (GCM) 10K type strain sequencing project: providing services to taxonomists for standard genome sequencing and annotation.</title>
        <authorList>
            <consortium name="The Broad Institute Genomics Platform"/>
            <consortium name="The Broad Institute Genome Sequencing Center for Infectious Disease"/>
            <person name="Wu L."/>
            <person name="Ma J."/>
        </authorList>
    </citation>
    <scope>NUCLEOTIDE SEQUENCE [LARGE SCALE GENOMIC DNA]</scope>
    <source>
        <strain evidence="10">KCTC 42911</strain>
    </source>
</reference>
<dbReference type="Pfam" id="PF00180">
    <property type="entry name" value="Iso_dh"/>
    <property type="match status" value="1"/>
</dbReference>
<name>A0ABV7TFQ2_9RHOB</name>
<dbReference type="SMART" id="SM01329">
    <property type="entry name" value="Iso_dh"/>
    <property type="match status" value="1"/>
</dbReference>
<gene>
    <name evidence="9" type="ORF">ACFORG_10305</name>
</gene>
<protein>
    <submittedName>
        <fullName evidence="9">Isocitrate/isopropylmalate family dehydrogenase</fullName>
    </submittedName>
</protein>
<dbReference type="PANTHER" id="PTHR42979">
    <property type="entry name" value="3-ISOPROPYLMALATE DEHYDROGENASE"/>
    <property type="match status" value="1"/>
</dbReference>
<dbReference type="InterPro" id="IPR024084">
    <property type="entry name" value="IsoPropMal-DH-like_dom"/>
</dbReference>
<keyword evidence="4" id="KW-0460">Magnesium</keyword>
<dbReference type="Proteomes" id="UP001595629">
    <property type="component" value="Unassembled WGS sequence"/>
</dbReference>
<keyword evidence="6" id="KW-0520">NAD</keyword>
<evidence type="ECO:0000313" key="10">
    <source>
        <dbReference type="Proteomes" id="UP001595629"/>
    </source>
</evidence>
<keyword evidence="10" id="KW-1185">Reference proteome</keyword>
<dbReference type="EMBL" id="JBHRXI010000010">
    <property type="protein sequence ID" value="MFC3614151.1"/>
    <property type="molecule type" value="Genomic_DNA"/>
</dbReference>
<evidence type="ECO:0000259" key="8">
    <source>
        <dbReference type="SMART" id="SM01329"/>
    </source>
</evidence>
<accession>A0ABV7TFQ2</accession>
<organism evidence="9 10">
    <name type="scientific">Lutimaribacter marinistellae</name>
    <dbReference type="NCBI Taxonomy" id="1820329"/>
    <lineage>
        <taxon>Bacteria</taxon>
        <taxon>Pseudomonadati</taxon>
        <taxon>Pseudomonadota</taxon>
        <taxon>Alphaproteobacteria</taxon>
        <taxon>Rhodobacterales</taxon>
        <taxon>Roseobacteraceae</taxon>
        <taxon>Lutimaribacter</taxon>
    </lineage>
</organism>
<keyword evidence="7" id="KW-0100">Branched-chain amino acid biosynthesis</keyword>
<comment type="caution">
    <text evidence="9">The sequence shown here is derived from an EMBL/GenBank/DDBJ whole genome shotgun (WGS) entry which is preliminary data.</text>
</comment>
<evidence type="ECO:0000256" key="7">
    <source>
        <dbReference type="ARBA" id="ARBA00023304"/>
    </source>
</evidence>
<keyword evidence="1" id="KW-0432">Leucine biosynthesis</keyword>
<proteinExistence type="predicted"/>
<dbReference type="InterPro" id="IPR004429">
    <property type="entry name" value="Isopropylmalate_DH"/>
</dbReference>
<evidence type="ECO:0000256" key="4">
    <source>
        <dbReference type="ARBA" id="ARBA00022842"/>
    </source>
</evidence>
<dbReference type="PANTHER" id="PTHR42979:SF1">
    <property type="entry name" value="3-ISOPROPYLMALATE DEHYDROGENASE"/>
    <property type="match status" value="1"/>
</dbReference>
<evidence type="ECO:0000256" key="5">
    <source>
        <dbReference type="ARBA" id="ARBA00023002"/>
    </source>
</evidence>